<dbReference type="AlphaFoldDB" id="A0A510I9F9"/>
<accession>A0A510I9F9</accession>
<proteinExistence type="predicted"/>
<feature type="region of interest" description="Disordered" evidence="1">
    <location>
        <begin position="350"/>
        <end position="391"/>
    </location>
</feature>
<feature type="compositionally biased region" description="Basic residues" evidence="1">
    <location>
        <begin position="377"/>
        <end position="391"/>
    </location>
</feature>
<dbReference type="EMBL" id="AP019798">
    <property type="protein sequence ID" value="BBL90374.1"/>
    <property type="molecule type" value="Genomic_DNA"/>
</dbReference>
<gene>
    <name evidence="2" type="ORF">VroAM7_30270</name>
</gene>
<evidence type="ECO:0000256" key="1">
    <source>
        <dbReference type="SAM" id="MobiDB-lite"/>
    </source>
</evidence>
<dbReference type="Proteomes" id="UP000315115">
    <property type="component" value="Chromosome 1"/>
</dbReference>
<evidence type="ECO:0000313" key="3">
    <source>
        <dbReference type="Proteomes" id="UP000315115"/>
    </source>
</evidence>
<dbReference type="RefSeq" id="WP_143693142.1">
    <property type="nucleotide sequence ID" value="NZ_AP019798.1"/>
</dbReference>
<evidence type="ECO:0008006" key="4">
    <source>
        <dbReference type="Google" id="ProtNLM"/>
    </source>
</evidence>
<protein>
    <recommendedName>
        <fullName evidence="4">Mobilization protein</fullName>
    </recommendedName>
</protein>
<organism evidence="2 3">
    <name type="scientific">Vibrio rotiferianus</name>
    <dbReference type="NCBI Taxonomy" id="190895"/>
    <lineage>
        <taxon>Bacteria</taxon>
        <taxon>Pseudomonadati</taxon>
        <taxon>Pseudomonadota</taxon>
        <taxon>Gammaproteobacteria</taxon>
        <taxon>Vibrionales</taxon>
        <taxon>Vibrionaceae</taxon>
        <taxon>Vibrio</taxon>
    </lineage>
</organism>
<sequence>MSDKKYCAVNTKYYKNSNTGEIAHVLRKMLVNINSVKCLQENNFGYCFSENNDLGSYYEKRLKDAKEKNKYAIQSNSNTFIDSVLVFNSEQFLKCIEEDKQDEIEQATKDFMLEFQKEYGFEPIGFEFHLDEGTTIDADKLEELSDDERKKYRPIDDPDEPFTTEYIKHNVHAHAIFLNYDFEENKTCLRDMRKKDWIASQDLLHKHFKKFGFDRGESKMTNKRDHKDKEEFVRELELKTTELIKTTSKHLDEKNELLDEILEHQEKLDRFENLSNYAHKIKDFFDTKPKLIKSIEKVFGEKFEEIKTMAMEIFKALTEKSETEQQELVIDQGIEQTTPEADLAEVPKTLEEQKKENEAKAKQVSDKETRINEAKKNRAKRRKYANRPSKS</sequence>
<name>A0A510I9F9_9VIBR</name>
<reference evidence="3" key="1">
    <citation type="submission" date="2019-07" db="EMBL/GenBank/DDBJ databases">
        <title>Complete Genome Sequences of Vibrion rotiferianus strain AM7.</title>
        <authorList>
            <person name="Miyazaki K."/>
            <person name="Wiseschart A."/>
            <person name="Pootanakit K."/>
            <person name="Ishimori K."/>
            <person name="Kitahara K."/>
        </authorList>
    </citation>
    <scope>NUCLEOTIDE SEQUENCE [LARGE SCALE GENOMIC DNA]</scope>
    <source>
        <strain evidence="3">AM7</strain>
    </source>
</reference>
<evidence type="ECO:0000313" key="2">
    <source>
        <dbReference type="EMBL" id="BBL90374.1"/>
    </source>
</evidence>
<feature type="compositionally biased region" description="Basic and acidic residues" evidence="1">
    <location>
        <begin position="350"/>
        <end position="376"/>
    </location>
</feature>